<dbReference type="InterPro" id="IPR050090">
    <property type="entry name" value="Tyrosine_recombinase_XerCD"/>
</dbReference>
<keyword evidence="3" id="KW-0233">DNA recombination</keyword>
<gene>
    <name evidence="5" type="ordered locus">Cyan7822_0532</name>
</gene>
<dbReference type="GO" id="GO:0003677">
    <property type="term" value="F:DNA binding"/>
    <property type="evidence" value="ECO:0007669"/>
    <property type="project" value="UniProtKB-KW"/>
</dbReference>
<keyword evidence="2" id="KW-0238">DNA-binding</keyword>
<comment type="similarity">
    <text evidence="1">Belongs to the 'phage' integrase family.</text>
</comment>
<dbReference type="InterPro" id="IPR022000">
    <property type="entry name" value="Min27-like_integrase_DNA_bind"/>
</dbReference>
<dbReference type="OrthoDB" id="530235at2"/>
<accession>E0U8D5</accession>
<feature type="domain" description="Tyr recombinase" evidence="4">
    <location>
        <begin position="187"/>
        <end position="373"/>
    </location>
</feature>
<dbReference type="PANTHER" id="PTHR30349">
    <property type="entry name" value="PHAGE INTEGRASE-RELATED"/>
    <property type="match status" value="1"/>
</dbReference>
<evidence type="ECO:0000313" key="5">
    <source>
        <dbReference type="EMBL" id="ADN12571.1"/>
    </source>
</evidence>
<name>E0U8D5_GLOV7</name>
<dbReference type="InterPro" id="IPR011010">
    <property type="entry name" value="DNA_brk_join_enz"/>
</dbReference>
<proteinExistence type="inferred from homology"/>
<evidence type="ECO:0000256" key="3">
    <source>
        <dbReference type="ARBA" id="ARBA00023172"/>
    </source>
</evidence>
<dbReference type="KEGG" id="cyj:Cyan7822_0532"/>
<dbReference type="InterPro" id="IPR002104">
    <property type="entry name" value="Integrase_catalytic"/>
</dbReference>
<dbReference type="GO" id="GO:0015074">
    <property type="term" value="P:DNA integration"/>
    <property type="evidence" value="ECO:0007669"/>
    <property type="project" value="InterPro"/>
</dbReference>
<dbReference type="PROSITE" id="PS51898">
    <property type="entry name" value="TYR_RECOMBINASE"/>
    <property type="match status" value="1"/>
</dbReference>
<organism evidence="5 6">
    <name type="scientific">Gloeothece verrucosa (strain PCC 7822)</name>
    <name type="common">Cyanothece sp. (strain PCC 7822)</name>
    <dbReference type="NCBI Taxonomy" id="497965"/>
    <lineage>
        <taxon>Bacteria</taxon>
        <taxon>Bacillati</taxon>
        <taxon>Cyanobacteriota</taxon>
        <taxon>Cyanophyceae</taxon>
        <taxon>Oscillatoriophycideae</taxon>
        <taxon>Chroococcales</taxon>
        <taxon>Aphanothecaceae</taxon>
        <taxon>Gloeothece</taxon>
        <taxon>Gloeothece verrucosa</taxon>
    </lineage>
</organism>
<dbReference type="Gene3D" id="1.10.443.10">
    <property type="entry name" value="Intergrase catalytic core"/>
    <property type="match status" value="1"/>
</dbReference>
<reference evidence="6" key="1">
    <citation type="journal article" date="2011" name="MBio">
        <title>Novel metabolic attributes of the genus Cyanothece, comprising a group of unicellular nitrogen-fixing Cyanobacteria.</title>
        <authorList>
            <person name="Bandyopadhyay A."/>
            <person name="Elvitigala T."/>
            <person name="Welsh E."/>
            <person name="Stockel J."/>
            <person name="Liberton M."/>
            <person name="Min H."/>
            <person name="Sherman L.A."/>
            <person name="Pakrasi H.B."/>
        </authorList>
    </citation>
    <scope>NUCLEOTIDE SEQUENCE [LARGE SCALE GENOMIC DNA]</scope>
    <source>
        <strain evidence="6">PCC 7822</strain>
    </source>
</reference>
<dbReference type="Gene3D" id="1.10.150.130">
    <property type="match status" value="1"/>
</dbReference>
<dbReference type="CDD" id="cd01189">
    <property type="entry name" value="INT_ICEBs1_C_like"/>
    <property type="match status" value="1"/>
</dbReference>
<dbReference type="InterPro" id="IPR013762">
    <property type="entry name" value="Integrase-like_cat_sf"/>
</dbReference>
<dbReference type="STRING" id="497965.Cyan7822_0532"/>
<evidence type="ECO:0000259" key="4">
    <source>
        <dbReference type="PROSITE" id="PS51898"/>
    </source>
</evidence>
<dbReference type="Proteomes" id="UP000008206">
    <property type="component" value="Chromosome"/>
</dbReference>
<keyword evidence="6" id="KW-1185">Reference proteome</keyword>
<dbReference type="eggNOG" id="COG0582">
    <property type="taxonomic scope" value="Bacteria"/>
</dbReference>
<dbReference type="AlphaFoldDB" id="E0U8D5"/>
<protein>
    <submittedName>
        <fullName evidence="5">Integrase family protein</fullName>
    </submittedName>
</protein>
<dbReference type="PANTHER" id="PTHR30349:SF41">
    <property type="entry name" value="INTEGRASE_RECOMBINASE PROTEIN MJ0367-RELATED"/>
    <property type="match status" value="1"/>
</dbReference>
<dbReference type="Pfam" id="PF12167">
    <property type="entry name" value="Arm-DNA-bind_2"/>
    <property type="match status" value="1"/>
</dbReference>
<dbReference type="SUPFAM" id="SSF56349">
    <property type="entry name" value="DNA breaking-rejoining enzymes"/>
    <property type="match status" value="1"/>
</dbReference>
<evidence type="ECO:0000256" key="1">
    <source>
        <dbReference type="ARBA" id="ARBA00008857"/>
    </source>
</evidence>
<dbReference type="GO" id="GO:0006310">
    <property type="term" value="P:DNA recombination"/>
    <property type="evidence" value="ECO:0007669"/>
    <property type="project" value="UniProtKB-KW"/>
</dbReference>
<dbReference type="EMBL" id="CP002198">
    <property type="protein sequence ID" value="ADN12571.1"/>
    <property type="molecule type" value="Genomic_DNA"/>
</dbReference>
<sequence>MQAPTGKKASKGTVSIEDFQGRLRLRWRFEGKRYALSIGLPDSKVNRKVAQQKATVIELDMASGNFDATLKKYKPHIQSTSQLTVVTLFEKFMDSKAKALLPTSLDKYRATLGYLKSLFPNQLASTIDVKDAEKFLEWINNRGVSPIVCRERLILIRAAWQWGIKQQYLDTNPWIDMVSRVRVPPKQRPKPFSSEEIKAIIDAFRTDQYYSYYADYVEFLFRTGCRTAEAIGLRWKHLNDDCSSVWIGESLTRGVRKSTKTNRERTITLTPKLQQILLARRPANPDPEGLVFTSSKGGAIDDHNFRNRAWVSILQQLGLNYRKPYNTRHTFISHALDKGMNPVEVAQLTGHDVQTLYENYAGVVNSRPRLPEL</sequence>
<evidence type="ECO:0000256" key="2">
    <source>
        <dbReference type="ARBA" id="ARBA00023125"/>
    </source>
</evidence>
<evidence type="ECO:0000313" key="6">
    <source>
        <dbReference type="Proteomes" id="UP000008206"/>
    </source>
</evidence>
<dbReference type="HOGENOM" id="CLU_027562_8_0_3"/>
<dbReference type="RefSeq" id="WP_013320681.1">
    <property type="nucleotide sequence ID" value="NC_014501.1"/>
</dbReference>
<dbReference type="InterPro" id="IPR010998">
    <property type="entry name" value="Integrase_recombinase_N"/>
</dbReference>
<dbReference type="Pfam" id="PF00589">
    <property type="entry name" value="Phage_integrase"/>
    <property type="match status" value="1"/>
</dbReference>